<reference evidence="2 3" key="1">
    <citation type="submission" date="2019-10" db="EMBL/GenBank/DDBJ databases">
        <authorList>
            <person name="Dong K."/>
        </authorList>
    </citation>
    <scope>NUCLEOTIDE SEQUENCE [LARGE SCALE GENOMIC DNA]</scope>
    <source>
        <strain evidence="2 3">DSM 28960</strain>
    </source>
</reference>
<dbReference type="Proteomes" id="UP000439550">
    <property type="component" value="Unassembled WGS sequence"/>
</dbReference>
<dbReference type="Pfam" id="PF04914">
    <property type="entry name" value="DltD"/>
    <property type="match status" value="1"/>
</dbReference>
<accession>A0A7X2D185</accession>
<proteinExistence type="inferred from homology"/>
<dbReference type="GO" id="GO:0070395">
    <property type="term" value="P:lipoteichoic acid biosynthetic process"/>
    <property type="evidence" value="ECO:0007669"/>
    <property type="project" value="UniProtKB-UniRule"/>
</dbReference>
<name>A0A7X2D185_9LACT</name>
<evidence type="ECO:0000256" key="1">
    <source>
        <dbReference type="PIRNR" id="PIRNR021438"/>
    </source>
</evidence>
<comment type="similarity">
    <text evidence="1">Belongs to the DltD family.</text>
</comment>
<keyword evidence="3" id="KW-1185">Reference proteome</keyword>
<dbReference type="InterPro" id="IPR006998">
    <property type="entry name" value="DltD"/>
</dbReference>
<dbReference type="AlphaFoldDB" id="A0A7X2D185"/>
<keyword evidence="1" id="KW-1003">Cell membrane</keyword>
<keyword evidence="1" id="KW-0472">Membrane</keyword>
<dbReference type="InterPro" id="IPR023896">
    <property type="entry name" value="LTA_DltD"/>
</dbReference>
<sequence>MKNNRILRELAPFLTALLLILLLIFLPFNVSPQYSKHQLNEFAADPGNRLNFIGYTAKSQAFSDPDYLPILGSSELEHTNPYHPTSFFTKYPSGYTPYLVGMPGTSPLTHFFYVNSVSNQLKDRKMVFIISPQWFTKKGIGEAAFQQFISKGEIYSWISSANPKDLSTQVIARRLLKFKGPTDDILISKSLHALEKGKAVNPGIKGLVLVSEQFWKKEDDLFSGISTFESSKKNKLHAADKLAKQLPGTQDDAVMREDALKIAIDAQNNNPFRINNRVWNKTIVSRWKNLKGFQNNVSYLNSPEYANFQALLELLAKNHNDVQFIIQPVNSDWVNYTGLSIPMLQEFSRKITYQLKSQGFNTVTDFTNKYNTPYFIGDTDHFGTIGWLDASLAIQKFMKAPPQSPKYHINNQKFMSKEWTNQTSGFNN</sequence>
<gene>
    <name evidence="2" type="primary">dltD</name>
    <name evidence="2" type="ORF">GHI93_04675</name>
</gene>
<dbReference type="GO" id="GO:0005886">
    <property type="term" value="C:plasma membrane"/>
    <property type="evidence" value="ECO:0007669"/>
    <property type="project" value="UniProtKB-UniRule"/>
</dbReference>
<dbReference type="PIRSF" id="PIRSF021438">
    <property type="entry name" value="DltD"/>
    <property type="match status" value="1"/>
</dbReference>
<dbReference type="OrthoDB" id="1700484at2"/>
<comment type="caution">
    <text evidence="2">The sequence shown here is derived from an EMBL/GenBank/DDBJ whole genome shotgun (WGS) entry which is preliminary data.</text>
</comment>
<dbReference type="PANTHER" id="PTHR40039:SF1">
    <property type="entry name" value="PROTEIN DLTD"/>
    <property type="match status" value="1"/>
</dbReference>
<dbReference type="UniPathway" id="UPA00556"/>
<dbReference type="RefSeq" id="WP_153495908.1">
    <property type="nucleotide sequence ID" value="NZ_CBCRWP010000005.1"/>
</dbReference>
<dbReference type="NCBIfam" id="TIGR04092">
    <property type="entry name" value="LTA_DltD"/>
    <property type="match status" value="1"/>
</dbReference>
<protein>
    <recommendedName>
        <fullName evidence="1">Protein DltD</fullName>
    </recommendedName>
</protein>
<evidence type="ECO:0000313" key="2">
    <source>
        <dbReference type="EMBL" id="MQW39232.1"/>
    </source>
</evidence>
<comment type="pathway">
    <text evidence="1">Cell wall biogenesis; lipoteichoic acid biosynthesis.</text>
</comment>
<evidence type="ECO:0000313" key="3">
    <source>
        <dbReference type="Proteomes" id="UP000439550"/>
    </source>
</evidence>
<organism evidence="2 3">
    <name type="scientific">Lactococcus hircilactis</name>
    <dbReference type="NCBI Taxonomy" id="1494462"/>
    <lineage>
        <taxon>Bacteria</taxon>
        <taxon>Bacillati</taxon>
        <taxon>Bacillota</taxon>
        <taxon>Bacilli</taxon>
        <taxon>Lactobacillales</taxon>
        <taxon>Streptococcaceae</taxon>
        <taxon>Lactococcus</taxon>
    </lineage>
</organism>
<dbReference type="EMBL" id="WITJ01000005">
    <property type="protein sequence ID" value="MQW39232.1"/>
    <property type="molecule type" value="Genomic_DNA"/>
</dbReference>
<dbReference type="PANTHER" id="PTHR40039">
    <property type="entry name" value="PROTEIN DLTD"/>
    <property type="match status" value="1"/>
</dbReference>